<gene>
    <name evidence="2" type="ORF">FHX37_3545</name>
</gene>
<evidence type="ECO:0000256" key="1">
    <source>
        <dbReference type="SAM" id="MobiDB-lite"/>
    </source>
</evidence>
<dbReference type="OrthoDB" id="5192809at2"/>
<evidence type="ECO:0000313" key="3">
    <source>
        <dbReference type="Proteomes" id="UP000317422"/>
    </source>
</evidence>
<dbReference type="AlphaFoldDB" id="A0A543NNW7"/>
<organism evidence="2 3">
    <name type="scientific">Haloactinospora alba</name>
    <dbReference type="NCBI Taxonomy" id="405555"/>
    <lineage>
        <taxon>Bacteria</taxon>
        <taxon>Bacillati</taxon>
        <taxon>Actinomycetota</taxon>
        <taxon>Actinomycetes</taxon>
        <taxon>Streptosporangiales</taxon>
        <taxon>Nocardiopsidaceae</taxon>
        <taxon>Haloactinospora</taxon>
    </lineage>
</organism>
<feature type="compositionally biased region" description="Basic and acidic residues" evidence="1">
    <location>
        <begin position="121"/>
        <end position="135"/>
    </location>
</feature>
<protein>
    <recommendedName>
        <fullName evidence="4">Alpha/beta hydrolase family protein</fullName>
    </recommendedName>
</protein>
<dbReference type="EMBL" id="VFQC01000001">
    <property type="protein sequence ID" value="TQN33523.1"/>
    <property type="molecule type" value="Genomic_DNA"/>
</dbReference>
<feature type="region of interest" description="Disordered" evidence="1">
    <location>
        <begin position="114"/>
        <end position="135"/>
    </location>
</feature>
<dbReference type="InterPro" id="IPR029058">
    <property type="entry name" value="AB_hydrolase_fold"/>
</dbReference>
<keyword evidence="3" id="KW-1185">Reference proteome</keyword>
<dbReference type="Proteomes" id="UP000317422">
    <property type="component" value="Unassembled WGS sequence"/>
</dbReference>
<sequence length="196" mass="21017">MPCLVLLHSPLDTPRRWESVAEELRRRGGRALRAEVTDDDQPPYAARYVARASLEIANAAPEPPLVLVADGAAGPLVPHVGAAQRAAHRHVSGYLLVDALLPQPGTPTREELLAAQDPDGDDRSGAERPRPREFFTDPLPMVQDWPDAPCGYLATVPSSTPCARLARLRGWSVSEGADGSDPAVLARELEELAAGL</sequence>
<proteinExistence type="predicted"/>
<accession>A0A543NNW7</accession>
<evidence type="ECO:0000313" key="2">
    <source>
        <dbReference type="EMBL" id="TQN33523.1"/>
    </source>
</evidence>
<evidence type="ECO:0008006" key="4">
    <source>
        <dbReference type="Google" id="ProtNLM"/>
    </source>
</evidence>
<comment type="caution">
    <text evidence="2">The sequence shown here is derived from an EMBL/GenBank/DDBJ whole genome shotgun (WGS) entry which is preliminary data.</text>
</comment>
<reference evidence="2 3" key="1">
    <citation type="submission" date="2019-06" db="EMBL/GenBank/DDBJ databases">
        <title>Sequencing the genomes of 1000 actinobacteria strains.</title>
        <authorList>
            <person name="Klenk H.-P."/>
        </authorList>
    </citation>
    <scope>NUCLEOTIDE SEQUENCE [LARGE SCALE GENOMIC DNA]</scope>
    <source>
        <strain evidence="2 3">DSM 45015</strain>
    </source>
</reference>
<dbReference type="SUPFAM" id="SSF53474">
    <property type="entry name" value="alpha/beta-Hydrolases"/>
    <property type="match status" value="1"/>
</dbReference>
<name>A0A543NNW7_9ACTN</name>